<proteinExistence type="predicted"/>
<sequence>MEITRHSLRILPAPFNEILSHYPGKHKRPHYSSRKASPEAIAEGLDLYSDKTKTTKRRRTSTNLSYIPLHRIRPSPGVKSAASVAEDTELSAATG</sequence>
<evidence type="ECO:0000313" key="2">
    <source>
        <dbReference type="EMBL" id="KCW64856.1"/>
    </source>
</evidence>
<reference evidence="2" key="1">
    <citation type="submission" date="2013-07" db="EMBL/GenBank/DDBJ databases">
        <title>The genome of Eucalyptus grandis.</title>
        <authorList>
            <person name="Schmutz J."/>
            <person name="Hayes R."/>
            <person name="Myburg A."/>
            <person name="Tuskan G."/>
            <person name="Grattapaglia D."/>
            <person name="Rokhsar D.S."/>
        </authorList>
    </citation>
    <scope>NUCLEOTIDE SEQUENCE</scope>
    <source>
        <tissue evidence="2">Leaf extractions</tissue>
    </source>
</reference>
<protein>
    <submittedName>
        <fullName evidence="2">Uncharacterized protein</fullName>
    </submittedName>
</protein>
<gene>
    <name evidence="2" type="ORF">EUGRSUZ_G02424</name>
</gene>
<dbReference type="InParanoid" id="A0A059BG50"/>
<accession>A0A059BG50</accession>
<name>A0A059BG50_EUCGR</name>
<dbReference type="AlphaFoldDB" id="A0A059BG50"/>
<evidence type="ECO:0000256" key="1">
    <source>
        <dbReference type="SAM" id="MobiDB-lite"/>
    </source>
</evidence>
<dbReference type="Gramene" id="KCW64856">
    <property type="protein sequence ID" value="KCW64856"/>
    <property type="gene ID" value="EUGRSUZ_G02424"/>
</dbReference>
<organism evidence="2">
    <name type="scientific">Eucalyptus grandis</name>
    <name type="common">Flooded gum</name>
    <dbReference type="NCBI Taxonomy" id="71139"/>
    <lineage>
        <taxon>Eukaryota</taxon>
        <taxon>Viridiplantae</taxon>
        <taxon>Streptophyta</taxon>
        <taxon>Embryophyta</taxon>
        <taxon>Tracheophyta</taxon>
        <taxon>Spermatophyta</taxon>
        <taxon>Magnoliopsida</taxon>
        <taxon>eudicotyledons</taxon>
        <taxon>Gunneridae</taxon>
        <taxon>Pentapetalae</taxon>
        <taxon>rosids</taxon>
        <taxon>malvids</taxon>
        <taxon>Myrtales</taxon>
        <taxon>Myrtaceae</taxon>
        <taxon>Myrtoideae</taxon>
        <taxon>Eucalypteae</taxon>
        <taxon>Eucalyptus</taxon>
    </lineage>
</organism>
<feature type="region of interest" description="Disordered" evidence="1">
    <location>
        <begin position="73"/>
        <end position="95"/>
    </location>
</feature>
<dbReference type="EMBL" id="KK198759">
    <property type="protein sequence ID" value="KCW64856.1"/>
    <property type="molecule type" value="Genomic_DNA"/>
</dbReference>